<sequence length="200" mass="20200">MRALRGSTAAACAVLIAGTAHTLSGGGAPPAWLMLAVTILAAPLCTLLVGRRPSRWRLAAAVAAAQLALHATFAAVGGAGPIGTAHDAAAMHGVHAMHADLLTLLAPAAGGVDPAAAVMTLGHVLAAAITFAALAWGERMLAALARGIRRVLRPPYAPRPARPTSPRAAFLPRRGPAAAFFLHCVTRRGPPARRALAAAV</sequence>
<dbReference type="PROSITE" id="PS00178">
    <property type="entry name" value="AA_TRNA_LIGASE_I"/>
    <property type="match status" value="1"/>
</dbReference>
<keyword evidence="1" id="KW-1133">Transmembrane helix</keyword>
<keyword evidence="1" id="KW-0472">Membrane</keyword>
<evidence type="ECO:0000313" key="2">
    <source>
        <dbReference type="EMBL" id="TQM95119.1"/>
    </source>
</evidence>
<dbReference type="GO" id="GO:0006418">
    <property type="term" value="P:tRNA aminoacylation for protein translation"/>
    <property type="evidence" value="ECO:0007669"/>
    <property type="project" value="InterPro"/>
</dbReference>
<evidence type="ECO:0000313" key="3">
    <source>
        <dbReference type="Proteomes" id="UP000319804"/>
    </source>
</evidence>
<name>A0A543KJ74_9MICO</name>
<dbReference type="GO" id="GO:0004812">
    <property type="term" value="F:aminoacyl-tRNA ligase activity"/>
    <property type="evidence" value="ECO:0007669"/>
    <property type="project" value="InterPro"/>
</dbReference>
<gene>
    <name evidence="2" type="ORF">FHX68_2458</name>
</gene>
<accession>A0A543KJ74</accession>
<protein>
    <submittedName>
        <fullName evidence="2">Uncharacterized protein</fullName>
    </submittedName>
</protein>
<keyword evidence="1" id="KW-0812">Transmembrane</keyword>
<keyword evidence="3" id="KW-1185">Reference proteome</keyword>
<organism evidence="2 3">
    <name type="scientific">Microbacterium lacticum</name>
    <dbReference type="NCBI Taxonomy" id="33885"/>
    <lineage>
        <taxon>Bacteria</taxon>
        <taxon>Bacillati</taxon>
        <taxon>Actinomycetota</taxon>
        <taxon>Actinomycetes</taxon>
        <taxon>Micrococcales</taxon>
        <taxon>Microbacteriaceae</taxon>
        <taxon>Microbacterium</taxon>
    </lineage>
</organism>
<evidence type="ECO:0000256" key="1">
    <source>
        <dbReference type="SAM" id="Phobius"/>
    </source>
</evidence>
<comment type="caution">
    <text evidence="2">The sequence shown here is derived from an EMBL/GenBank/DDBJ whole genome shotgun (WGS) entry which is preliminary data.</text>
</comment>
<reference evidence="2 3" key="1">
    <citation type="submission" date="2019-06" db="EMBL/GenBank/DDBJ databases">
        <title>Sequencing the genomes of 1000 actinobacteria strains.</title>
        <authorList>
            <person name="Klenk H.-P."/>
        </authorList>
    </citation>
    <scope>NUCLEOTIDE SEQUENCE [LARGE SCALE GENOMIC DNA]</scope>
    <source>
        <strain evidence="2 3">DSM 20427</strain>
    </source>
</reference>
<feature type="transmembrane region" description="Helical" evidence="1">
    <location>
        <begin position="115"/>
        <end position="136"/>
    </location>
</feature>
<feature type="transmembrane region" description="Helical" evidence="1">
    <location>
        <begin position="56"/>
        <end position="76"/>
    </location>
</feature>
<dbReference type="GO" id="GO:0005524">
    <property type="term" value="F:ATP binding"/>
    <property type="evidence" value="ECO:0007669"/>
    <property type="project" value="InterPro"/>
</dbReference>
<dbReference type="Proteomes" id="UP000319804">
    <property type="component" value="Unassembled WGS sequence"/>
</dbReference>
<dbReference type="EMBL" id="VFPS01000004">
    <property type="protein sequence ID" value="TQM95119.1"/>
    <property type="molecule type" value="Genomic_DNA"/>
</dbReference>
<dbReference type="AlphaFoldDB" id="A0A543KJ74"/>
<feature type="transmembrane region" description="Helical" evidence="1">
    <location>
        <begin position="32"/>
        <end position="49"/>
    </location>
</feature>
<dbReference type="InterPro" id="IPR001412">
    <property type="entry name" value="aa-tRNA-synth_I_CS"/>
</dbReference>
<proteinExistence type="predicted"/>